<dbReference type="Proteomes" id="UP000678243">
    <property type="component" value="Unassembled WGS sequence"/>
</dbReference>
<name>A0ABS5ILA8_9MICO</name>
<accession>A0ABS5ILA8</accession>
<reference evidence="2 3" key="1">
    <citation type="submission" date="2021-04" db="EMBL/GenBank/DDBJ databases">
        <title>Whole genome analysis of root endophytic bacterium Microbacterium paraoxydans ku-mp colonizing RP-bio226 rice variety.</title>
        <authorList>
            <person name="Ulaganathan K."/>
            <person name="Latha B."/>
        </authorList>
    </citation>
    <scope>NUCLEOTIDE SEQUENCE [LARGE SCALE GENOMIC DNA]</scope>
    <source>
        <strain evidence="3">ku-mp</strain>
    </source>
</reference>
<sequence>MQSKTIAEGRRAGGRSRWGAMSLVSGVAALLIAATVATPASADEIGTGYGRTDCSNGAAARFTTLPLCPQQPWEKTFKRVTDGLLSGGTSEIANNMLRENCAPGQVSHIAARFSTAPTCTVREPTDGEKLGARLGMALGGLGFKVPAVPLGEGVEGAESFVGSLPLDAETVATRTASLTASGLKAGAQAVPGSTAAGGAGAPADAPQESQGQGAGVDQSQGASNQPESVWGQQGWNDQGEWVDQPQTSGF</sequence>
<dbReference type="EMBL" id="JAGTUK010000001">
    <property type="protein sequence ID" value="MBS0022992.1"/>
    <property type="molecule type" value="Genomic_DNA"/>
</dbReference>
<evidence type="ECO:0008006" key="4">
    <source>
        <dbReference type="Google" id="ProtNLM"/>
    </source>
</evidence>
<evidence type="ECO:0000313" key="3">
    <source>
        <dbReference type="Proteomes" id="UP000678243"/>
    </source>
</evidence>
<dbReference type="RefSeq" id="WP_211540985.1">
    <property type="nucleotide sequence ID" value="NZ_JAGTUK010000001.1"/>
</dbReference>
<evidence type="ECO:0000256" key="1">
    <source>
        <dbReference type="SAM" id="MobiDB-lite"/>
    </source>
</evidence>
<feature type="region of interest" description="Disordered" evidence="1">
    <location>
        <begin position="194"/>
        <end position="250"/>
    </location>
</feature>
<organism evidence="2 3">
    <name type="scientific">Microbacterium paraoxydans</name>
    <dbReference type="NCBI Taxonomy" id="199592"/>
    <lineage>
        <taxon>Bacteria</taxon>
        <taxon>Bacillati</taxon>
        <taxon>Actinomycetota</taxon>
        <taxon>Actinomycetes</taxon>
        <taxon>Micrococcales</taxon>
        <taxon>Microbacteriaceae</taxon>
        <taxon>Microbacterium</taxon>
    </lineage>
</organism>
<protein>
    <recommendedName>
        <fullName evidence="4">Secreted protein</fullName>
    </recommendedName>
</protein>
<comment type="caution">
    <text evidence="2">The sequence shown here is derived from an EMBL/GenBank/DDBJ whole genome shotgun (WGS) entry which is preliminary data.</text>
</comment>
<keyword evidence="3" id="KW-1185">Reference proteome</keyword>
<gene>
    <name evidence="2" type="ORF">KE274_02585</name>
</gene>
<feature type="compositionally biased region" description="Polar residues" evidence="1">
    <location>
        <begin position="207"/>
        <end position="236"/>
    </location>
</feature>
<proteinExistence type="predicted"/>
<evidence type="ECO:0000313" key="2">
    <source>
        <dbReference type="EMBL" id="MBS0022992.1"/>
    </source>
</evidence>